<dbReference type="GO" id="GO:0033615">
    <property type="term" value="P:mitochondrial proton-transporting ATP synthase complex assembly"/>
    <property type="evidence" value="ECO:0007669"/>
    <property type="project" value="TreeGrafter"/>
</dbReference>
<feature type="region of interest" description="Disordered" evidence="5">
    <location>
        <begin position="74"/>
        <end position="112"/>
    </location>
</feature>
<evidence type="ECO:0000256" key="5">
    <source>
        <dbReference type="SAM" id="MobiDB-lite"/>
    </source>
</evidence>
<evidence type="ECO:0000256" key="3">
    <source>
        <dbReference type="ARBA" id="ARBA00022946"/>
    </source>
</evidence>
<dbReference type="GO" id="GO:0005739">
    <property type="term" value="C:mitochondrion"/>
    <property type="evidence" value="ECO:0007669"/>
    <property type="project" value="UniProtKB-SubCell"/>
</dbReference>
<comment type="caution">
    <text evidence="6">The sequence shown here is derived from an EMBL/GenBank/DDBJ whole genome shotgun (WGS) entry which is preliminary data.</text>
</comment>
<evidence type="ECO:0000313" key="7">
    <source>
        <dbReference type="Proteomes" id="UP001306508"/>
    </source>
</evidence>
<evidence type="ECO:0000313" key="6">
    <source>
        <dbReference type="EMBL" id="KAK5773582.1"/>
    </source>
</evidence>
<dbReference type="InterPro" id="IPR010591">
    <property type="entry name" value="ATP11"/>
</dbReference>
<protein>
    <recommendedName>
        <fullName evidence="8">ATP11</fullName>
    </recommendedName>
</protein>
<comment type="similarity">
    <text evidence="2">Belongs to the ATP11 family.</text>
</comment>
<name>A0AAN8A5V9_9SACH</name>
<dbReference type="PANTHER" id="PTHR13126">
    <property type="entry name" value="CHAPERONE ATP11"/>
    <property type="match status" value="1"/>
</dbReference>
<comment type="subcellular location">
    <subcellularLocation>
        <location evidence="1">Mitochondrion</location>
    </subcellularLocation>
</comment>
<evidence type="ECO:0000256" key="4">
    <source>
        <dbReference type="ARBA" id="ARBA00023128"/>
    </source>
</evidence>
<dbReference type="EMBL" id="JAWIZZ010000073">
    <property type="protein sequence ID" value="KAK5773582.1"/>
    <property type="molecule type" value="Genomic_DNA"/>
</dbReference>
<reference evidence="7" key="1">
    <citation type="submission" date="2023-07" db="EMBL/GenBank/DDBJ databases">
        <title>A draft genome of Kazachstania heterogenica Y-27499.</title>
        <authorList>
            <person name="Donic C."/>
            <person name="Kralova J.S."/>
            <person name="Fidel L."/>
            <person name="Ben-Dor S."/>
            <person name="Jung S."/>
        </authorList>
    </citation>
    <scope>NUCLEOTIDE SEQUENCE [LARGE SCALE GENOMIC DNA]</scope>
    <source>
        <strain evidence="7">Y27499</strain>
    </source>
</reference>
<dbReference type="PANTHER" id="PTHR13126:SF0">
    <property type="entry name" value="ATP SYNTHASE MITOCHONDRIAL F1 COMPLEX ASSEMBLY FACTOR 1"/>
    <property type="match status" value="1"/>
</dbReference>
<dbReference type="Pfam" id="PF06644">
    <property type="entry name" value="ATP11"/>
    <property type="match status" value="1"/>
</dbReference>
<accession>A0AAN8A5V9</accession>
<dbReference type="Proteomes" id="UP001306508">
    <property type="component" value="Unassembled WGS sequence"/>
</dbReference>
<keyword evidence="3" id="KW-0809">Transit peptide</keyword>
<feature type="compositionally biased region" description="Basic and acidic residues" evidence="5">
    <location>
        <begin position="95"/>
        <end position="108"/>
    </location>
</feature>
<evidence type="ECO:0008006" key="8">
    <source>
        <dbReference type="Google" id="ProtNLM"/>
    </source>
</evidence>
<evidence type="ECO:0000256" key="1">
    <source>
        <dbReference type="ARBA" id="ARBA00004173"/>
    </source>
</evidence>
<feature type="compositionally biased region" description="Polar residues" evidence="5">
    <location>
        <begin position="82"/>
        <end position="93"/>
    </location>
</feature>
<proteinExistence type="inferred from homology"/>
<keyword evidence="4" id="KW-0496">Mitochondrion</keyword>
<dbReference type="AlphaFoldDB" id="A0AAN8A5V9"/>
<sequence length="329" mass="38384">MWSALRRFNPTKIQNNLTRSLRPSNYFYSIDYSEVYRDKLLKKAKEYGFDSIKQLRDHLKEQIDMQKIEFNKNDPLEELNKSKQSNPRSNCITTKIRDPLKKSSDHNNSKSHNSFIPFKTLDSYMDLNKLKSLTSQQIEYLWRAKWSTKDSSLVAVVPNGVFEKFYQVAKENPVFVLPLPRKLNNEKGHNNITSKEKDNDKDNVSDEGMELHYIQWSFPDSNTSHCILTSLAEYKLHNQFARPHTVLEFHSELSGDMGLVLMKGQVEDDCNVTLQDAHYLLLNIQRFYGAMGTQSKISQERLDLLKQFNRGSKAFNVDRLIELSQSMEN</sequence>
<evidence type="ECO:0000256" key="2">
    <source>
        <dbReference type="ARBA" id="ARBA00009116"/>
    </source>
</evidence>
<organism evidence="6 7">
    <name type="scientific">Arxiozyma heterogenica</name>
    <dbReference type="NCBI Taxonomy" id="278026"/>
    <lineage>
        <taxon>Eukaryota</taxon>
        <taxon>Fungi</taxon>
        <taxon>Dikarya</taxon>
        <taxon>Ascomycota</taxon>
        <taxon>Saccharomycotina</taxon>
        <taxon>Saccharomycetes</taxon>
        <taxon>Saccharomycetales</taxon>
        <taxon>Saccharomycetaceae</taxon>
        <taxon>Arxiozyma</taxon>
    </lineage>
</organism>
<gene>
    <name evidence="6" type="ORF">RI543_005099</name>
</gene>
<keyword evidence="7" id="KW-1185">Reference proteome</keyword>